<keyword evidence="4" id="KW-1185">Reference proteome</keyword>
<proteinExistence type="predicted"/>
<evidence type="ECO:0000259" key="1">
    <source>
        <dbReference type="Pfam" id="PF02014"/>
    </source>
</evidence>
<dbReference type="Gene3D" id="2.60.40.4060">
    <property type="entry name" value="Reeler domain"/>
    <property type="match status" value="1"/>
</dbReference>
<gene>
    <name evidence="2" type="ORF">SSS_2537</name>
</gene>
<dbReference type="Pfam" id="PF02014">
    <property type="entry name" value="Reeler"/>
    <property type="match status" value="1"/>
</dbReference>
<name>A0A834V9W9_SARSC</name>
<protein>
    <recommendedName>
        <fullName evidence="1">Reelin domain-containing protein</fullName>
    </recommendedName>
</protein>
<dbReference type="EnsemblMetazoa" id="SSS_2537s_mrna">
    <property type="protein sequence ID" value="KAF7489942.1"/>
    <property type="gene ID" value="SSS_2537"/>
</dbReference>
<feature type="domain" description="Reelin" evidence="1">
    <location>
        <begin position="3"/>
        <end position="48"/>
    </location>
</feature>
<reference evidence="3" key="3">
    <citation type="submission" date="2022-06" db="UniProtKB">
        <authorList>
            <consortium name="EnsemblMetazoa"/>
        </authorList>
    </citation>
    <scope>IDENTIFICATION</scope>
</reference>
<dbReference type="InterPro" id="IPR042307">
    <property type="entry name" value="Reeler_sf"/>
</dbReference>
<evidence type="ECO:0000313" key="2">
    <source>
        <dbReference type="EMBL" id="KAF7489942.1"/>
    </source>
</evidence>
<dbReference type="OrthoDB" id="6495797at2759"/>
<reference evidence="4" key="1">
    <citation type="journal article" date="2020" name="PLoS Negl. Trop. Dis.">
        <title>High-quality nuclear genome for Sarcoptes scabiei-A critical resource for a neglected parasite.</title>
        <authorList>
            <person name="Korhonen P.K."/>
            <person name="Gasser R.B."/>
            <person name="Ma G."/>
            <person name="Wang T."/>
            <person name="Stroehlein A.J."/>
            <person name="Young N.D."/>
            <person name="Ang C.S."/>
            <person name="Fernando D.D."/>
            <person name="Lu H.C."/>
            <person name="Taylor S."/>
            <person name="Reynolds S.L."/>
            <person name="Mofiz E."/>
            <person name="Najaraj S.H."/>
            <person name="Gowda H."/>
            <person name="Madugundu A."/>
            <person name="Renuse S."/>
            <person name="Holt D."/>
            <person name="Pandey A."/>
            <person name="Papenfuss A.T."/>
            <person name="Fischer K."/>
        </authorList>
    </citation>
    <scope>NUCLEOTIDE SEQUENCE [LARGE SCALE GENOMIC DNA]</scope>
</reference>
<dbReference type="InterPro" id="IPR002861">
    <property type="entry name" value="Reeler_dom"/>
</dbReference>
<dbReference type="Proteomes" id="UP000070412">
    <property type="component" value="Unassembled WGS sequence"/>
</dbReference>
<accession>A0A834V9W9</accession>
<reference evidence="2" key="2">
    <citation type="submission" date="2020-01" db="EMBL/GenBank/DDBJ databases">
        <authorList>
            <person name="Korhonen P.K.K."/>
            <person name="Guangxu M.G."/>
            <person name="Wang T.W."/>
            <person name="Stroehlein A.J.S."/>
            <person name="Young N.D."/>
            <person name="Ang C.-S.A."/>
            <person name="Fernando D.W.F."/>
            <person name="Lu H.L."/>
            <person name="Taylor S.T."/>
            <person name="Ehtesham M.E.M."/>
            <person name="Najaraj S.H.N."/>
            <person name="Harsha G.H.G."/>
            <person name="Madugundu A.M."/>
            <person name="Renuse S.R."/>
            <person name="Holt D.H."/>
            <person name="Pandey A.P."/>
            <person name="Papenfuss A.P."/>
            <person name="Gasser R.B.G."/>
            <person name="Fischer K.F."/>
        </authorList>
    </citation>
    <scope>NUCLEOTIDE SEQUENCE</scope>
    <source>
        <strain evidence="2">SSS_KF_BRIS2020</strain>
    </source>
</reference>
<dbReference type="EMBL" id="WVUK01000063">
    <property type="protein sequence ID" value="KAF7489942.1"/>
    <property type="molecule type" value="Genomic_DNA"/>
</dbReference>
<evidence type="ECO:0000313" key="4">
    <source>
        <dbReference type="Proteomes" id="UP000070412"/>
    </source>
</evidence>
<sequence>MMEQSNSHYKPGDQIKVVLKSPQNVPFRGLMVQAIDPESGQTIGSFSPGRGLKTIDSVHLLHIRTTETNELRFLFGMHQLTAKKVTLFSVELS</sequence>
<organism evidence="2">
    <name type="scientific">Sarcoptes scabiei</name>
    <name type="common">Itch mite</name>
    <name type="synonym">Acarus scabiei</name>
    <dbReference type="NCBI Taxonomy" id="52283"/>
    <lineage>
        <taxon>Eukaryota</taxon>
        <taxon>Metazoa</taxon>
        <taxon>Ecdysozoa</taxon>
        <taxon>Arthropoda</taxon>
        <taxon>Chelicerata</taxon>
        <taxon>Arachnida</taxon>
        <taxon>Acari</taxon>
        <taxon>Acariformes</taxon>
        <taxon>Sarcoptiformes</taxon>
        <taxon>Astigmata</taxon>
        <taxon>Psoroptidia</taxon>
        <taxon>Sarcoptoidea</taxon>
        <taxon>Sarcoptidae</taxon>
        <taxon>Sarcoptinae</taxon>
        <taxon>Sarcoptes</taxon>
    </lineage>
</organism>
<evidence type="ECO:0000313" key="3">
    <source>
        <dbReference type="EnsemblMetazoa" id="KAF7489942.1"/>
    </source>
</evidence>
<dbReference type="AlphaFoldDB" id="A0A834V9W9"/>